<reference evidence="2" key="1">
    <citation type="journal article" date="2021" name="PeerJ">
        <title>Extensive microbial diversity within the chicken gut microbiome revealed by metagenomics and culture.</title>
        <authorList>
            <person name="Gilroy R."/>
            <person name="Ravi A."/>
            <person name="Getino M."/>
            <person name="Pursley I."/>
            <person name="Horton D.L."/>
            <person name="Alikhan N.F."/>
            <person name="Baker D."/>
            <person name="Gharbi K."/>
            <person name="Hall N."/>
            <person name="Watson M."/>
            <person name="Adriaenssens E.M."/>
            <person name="Foster-Nyarko E."/>
            <person name="Jarju S."/>
            <person name="Secka A."/>
            <person name="Antonio M."/>
            <person name="Oren A."/>
            <person name="Chaudhuri R.R."/>
            <person name="La Ragione R."/>
            <person name="Hildebrand F."/>
            <person name="Pallen M.J."/>
        </authorList>
    </citation>
    <scope>NUCLEOTIDE SEQUENCE</scope>
    <source>
        <strain evidence="2">26628</strain>
    </source>
</reference>
<protein>
    <submittedName>
        <fullName evidence="2">Uncharacterized protein</fullName>
    </submittedName>
</protein>
<feature type="compositionally biased region" description="Basic and acidic residues" evidence="1">
    <location>
        <begin position="374"/>
        <end position="390"/>
    </location>
</feature>
<gene>
    <name evidence="2" type="ORF">H9737_06310</name>
</gene>
<evidence type="ECO:0000313" key="2">
    <source>
        <dbReference type="EMBL" id="HIX47281.1"/>
    </source>
</evidence>
<feature type="compositionally biased region" description="Acidic residues" evidence="1">
    <location>
        <begin position="330"/>
        <end position="340"/>
    </location>
</feature>
<name>A0A9D1VUU6_9FIRM</name>
<evidence type="ECO:0000256" key="1">
    <source>
        <dbReference type="SAM" id="MobiDB-lite"/>
    </source>
</evidence>
<feature type="compositionally biased region" description="Acidic residues" evidence="1">
    <location>
        <begin position="221"/>
        <end position="235"/>
    </location>
</feature>
<feature type="region of interest" description="Disordered" evidence="1">
    <location>
        <begin position="200"/>
        <end position="408"/>
    </location>
</feature>
<feature type="compositionally biased region" description="Acidic residues" evidence="1">
    <location>
        <begin position="391"/>
        <end position="408"/>
    </location>
</feature>
<dbReference type="EMBL" id="DXFD01000092">
    <property type="protein sequence ID" value="HIX47281.1"/>
    <property type="molecule type" value="Genomic_DNA"/>
</dbReference>
<organism evidence="2 3">
    <name type="scientific">Candidatus Borkfalkia faecigallinarum</name>
    <dbReference type="NCBI Taxonomy" id="2838509"/>
    <lineage>
        <taxon>Bacteria</taxon>
        <taxon>Bacillati</taxon>
        <taxon>Bacillota</taxon>
        <taxon>Clostridia</taxon>
        <taxon>Christensenellales</taxon>
        <taxon>Christensenellaceae</taxon>
        <taxon>Candidatus Borkfalkia</taxon>
    </lineage>
</organism>
<proteinExistence type="predicted"/>
<dbReference type="Proteomes" id="UP000824249">
    <property type="component" value="Unassembled WGS sequence"/>
</dbReference>
<reference evidence="2" key="2">
    <citation type="submission" date="2021-04" db="EMBL/GenBank/DDBJ databases">
        <authorList>
            <person name="Gilroy R."/>
        </authorList>
    </citation>
    <scope>NUCLEOTIDE SEQUENCE</scope>
    <source>
        <strain evidence="2">26628</strain>
    </source>
</reference>
<accession>A0A9D1VUU6</accession>
<sequence>MAPEADKKGKELSAEEKLRAADKDLSQLREILASMDEIDALRKRDGKPETGEYGGYKRADVTAMIAELEQQRRVLLADISNSGRADSAPGPSGTRERVTLSDALERMYAAIAGNIEHAKGEILREIRYSCRQNTAIYAELSARMDAVADKVLAKVMAGGVDYDELAKRIVLQMTGRGESDAIAALEKRIEELEAALAAQRQAAQPSLTESETISAAREAEPELAEEQTAEEEEPSAEPAAREAMTEPAEEQAEGDVAAADAAAAGPQSAEPIEEPISEEQTSEEQLPEESGDLAEEQLPEERGDLSEEQQPEESGDLAEEEGAADAADERAEEELAEIPGEDNSFERESAECEAENAEASAEPSIDAGEAEADLAEHGEAAADSDEIQREEADEGIEPENEDADPSEK</sequence>
<evidence type="ECO:0000313" key="3">
    <source>
        <dbReference type="Proteomes" id="UP000824249"/>
    </source>
</evidence>
<dbReference type="AlphaFoldDB" id="A0A9D1VUU6"/>
<feature type="compositionally biased region" description="Low complexity" evidence="1">
    <location>
        <begin position="254"/>
        <end position="270"/>
    </location>
</feature>
<comment type="caution">
    <text evidence="2">The sequence shown here is derived from an EMBL/GenBank/DDBJ whole genome shotgun (WGS) entry which is preliminary data.</text>
</comment>
<feature type="compositionally biased region" description="Acidic residues" evidence="1">
    <location>
        <begin position="306"/>
        <end position="323"/>
    </location>
</feature>
<feature type="compositionally biased region" description="Acidic residues" evidence="1">
    <location>
        <begin position="271"/>
        <end position="298"/>
    </location>
</feature>